<dbReference type="Proteomes" id="UP000317332">
    <property type="component" value="Unassembled WGS sequence"/>
</dbReference>
<reference evidence="4 5" key="1">
    <citation type="submission" date="2019-06" db="EMBL/GenBank/DDBJ databases">
        <title>Flavobacteriaceae Paucihalobacterium erythroidium CWB-1, complete genome.</title>
        <authorList>
            <person name="Wu S."/>
        </authorList>
    </citation>
    <scope>NUCLEOTIDE SEQUENCE [LARGE SCALE GENOMIC DNA]</scope>
    <source>
        <strain evidence="4 5">CWB-1</strain>
    </source>
</reference>
<dbReference type="EMBL" id="VHIQ01000002">
    <property type="protein sequence ID" value="TPV35059.1"/>
    <property type="molecule type" value="Genomic_DNA"/>
</dbReference>
<accession>A0A506PNC2</accession>
<dbReference type="Pfam" id="PF00515">
    <property type="entry name" value="TPR_1"/>
    <property type="match status" value="1"/>
</dbReference>
<comment type="caution">
    <text evidence="4">The sequence shown here is derived from an EMBL/GenBank/DDBJ whole genome shotgun (WGS) entry which is preliminary data.</text>
</comment>
<keyword evidence="2" id="KW-0472">Membrane</keyword>
<evidence type="ECO:0000313" key="4">
    <source>
        <dbReference type="EMBL" id="TPV35059.1"/>
    </source>
</evidence>
<dbReference type="PROSITE" id="PS50293">
    <property type="entry name" value="TPR_REGION"/>
    <property type="match status" value="1"/>
</dbReference>
<dbReference type="SUPFAM" id="SSF50044">
    <property type="entry name" value="SH3-domain"/>
    <property type="match status" value="1"/>
</dbReference>
<dbReference type="SUPFAM" id="SSF48452">
    <property type="entry name" value="TPR-like"/>
    <property type="match status" value="1"/>
</dbReference>
<name>A0A506PNC2_9FLAO</name>
<dbReference type="OrthoDB" id="9776208at2"/>
<proteinExistence type="predicted"/>
<dbReference type="SMART" id="SM00028">
    <property type="entry name" value="TPR"/>
    <property type="match status" value="2"/>
</dbReference>
<organism evidence="4 5">
    <name type="scientific">Paucihalobacter ruber</name>
    <dbReference type="NCBI Taxonomy" id="2567861"/>
    <lineage>
        <taxon>Bacteria</taxon>
        <taxon>Pseudomonadati</taxon>
        <taxon>Bacteroidota</taxon>
        <taxon>Flavobacteriia</taxon>
        <taxon>Flavobacteriales</taxon>
        <taxon>Flavobacteriaceae</taxon>
        <taxon>Paucihalobacter</taxon>
    </lineage>
</organism>
<dbReference type="InterPro" id="IPR036028">
    <property type="entry name" value="SH3-like_dom_sf"/>
</dbReference>
<keyword evidence="1" id="KW-0802">TPR repeat</keyword>
<keyword evidence="2" id="KW-0812">Transmembrane</keyword>
<dbReference type="PROSITE" id="PS51781">
    <property type="entry name" value="SH3B"/>
    <property type="match status" value="1"/>
</dbReference>
<protein>
    <submittedName>
        <fullName evidence="4">Tetratricopeptide repeat protein</fullName>
    </submittedName>
</protein>
<keyword evidence="2" id="KW-1133">Transmembrane helix</keyword>
<dbReference type="Gene3D" id="1.25.40.10">
    <property type="entry name" value="Tetratricopeptide repeat domain"/>
    <property type="match status" value="1"/>
</dbReference>
<dbReference type="PROSITE" id="PS50005">
    <property type="entry name" value="TPR"/>
    <property type="match status" value="1"/>
</dbReference>
<feature type="transmembrane region" description="Helical" evidence="2">
    <location>
        <begin position="166"/>
        <end position="187"/>
    </location>
</feature>
<dbReference type="InterPro" id="IPR011990">
    <property type="entry name" value="TPR-like_helical_dom_sf"/>
</dbReference>
<keyword evidence="5" id="KW-1185">Reference proteome</keyword>
<evidence type="ECO:0000256" key="2">
    <source>
        <dbReference type="SAM" id="Phobius"/>
    </source>
</evidence>
<feature type="transmembrane region" description="Helical" evidence="2">
    <location>
        <begin position="141"/>
        <end position="160"/>
    </location>
</feature>
<sequence>MARKLIYTGFFIVLGFLFLLNTNNYQPQNSQLFEGANNYYNEGEFELAIENYERIISNGEHSPEVYFNLANAYYKSNNIPSSIYYYEKALKLKPGDTDIINNLGFAQNMTIDEIAATPQVGFNRIYSNLVDTFSFDNWSKIAVAAIVVFVVLFLLYYFSANTNFKRATFIGSFVGIIVAMFSLFMAFQKQSIDDKFDEAIVFSKSIDIKSEPNSSSNNLFRLHEGTKVKIIDNLSGWSHIEIADGQKGWIPSETIKVL</sequence>
<dbReference type="SMART" id="SM00287">
    <property type="entry name" value="SH3b"/>
    <property type="match status" value="1"/>
</dbReference>
<dbReference type="RefSeq" id="WP_140989535.1">
    <property type="nucleotide sequence ID" value="NZ_VHIQ01000002.1"/>
</dbReference>
<evidence type="ECO:0000313" key="5">
    <source>
        <dbReference type="Proteomes" id="UP000317332"/>
    </source>
</evidence>
<feature type="domain" description="SH3b" evidence="3">
    <location>
        <begin position="196"/>
        <end position="258"/>
    </location>
</feature>
<feature type="transmembrane region" description="Helical" evidence="2">
    <location>
        <begin position="6"/>
        <end position="22"/>
    </location>
</feature>
<dbReference type="Pfam" id="PF08239">
    <property type="entry name" value="SH3_3"/>
    <property type="match status" value="1"/>
</dbReference>
<dbReference type="InterPro" id="IPR003646">
    <property type="entry name" value="SH3-like_bac-type"/>
</dbReference>
<evidence type="ECO:0000259" key="3">
    <source>
        <dbReference type="PROSITE" id="PS51781"/>
    </source>
</evidence>
<gene>
    <name evidence="4" type="ORF">FJ651_05925</name>
</gene>
<dbReference type="Gene3D" id="2.30.30.40">
    <property type="entry name" value="SH3 Domains"/>
    <property type="match status" value="1"/>
</dbReference>
<dbReference type="AlphaFoldDB" id="A0A506PNC2"/>
<dbReference type="InterPro" id="IPR019734">
    <property type="entry name" value="TPR_rpt"/>
</dbReference>
<feature type="repeat" description="TPR" evidence="1">
    <location>
        <begin position="63"/>
        <end position="96"/>
    </location>
</feature>
<evidence type="ECO:0000256" key="1">
    <source>
        <dbReference type="PROSITE-ProRule" id="PRU00339"/>
    </source>
</evidence>